<accession>A0ABR6SHE1</accession>
<name>A0ABR6SHE1_ANAVA</name>
<geneLocation type="plasmid" evidence="1">
    <name>pN2B-B</name>
</geneLocation>
<comment type="caution">
    <text evidence="1">The sequence shown here is derived from an EMBL/GenBank/DDBJ whole genome shotgun (WGS) entry which is preliminary data.</text>
</comment>
<organism evidence="1 2">
    <name type="scientific">Trichormus variabilis N2B</name>
    <dbReference type="NCBI Taxonomy" id="2681315"/>
    <lineage>
        <taxon>Bacteria</taxon>
        <taxon>Bacillati</taxon>
        <taxon>Cyanobacteriota</taxon>
        <taxon>Cyanophyceae</taxon>
        <taxon>Nostocales</taxon>
        <taxon>Nostocaceae</taxon>
        <taxon>Trichormus</taxon>
    </lineage>
</organism>
<dbReference type="EMBL" id="JACKZP010000303">
    <property type="protein sequence ID" value="MBC1305818.1"/>
    <property type="molecule type" value="Genomic_DNA"/>
</dbReference>
<dbReference type="Proteomes" id="UP000570851">
    <property type="component" value="Unassembled WGS sequence"/>
</dbReference>
<keyword evidence="2" id="KW-1185">Reference proteome</keyword>
<evidence type="ECO:0000313" key="2">
    <source>
        <dbReference type="Proteomes" id="UP000570851"/>
    </source>
</evidence>
<protein>
    <submittedName>
        <fullName evidence="1">Uncharacterized protein</fullName>
    </submittedName>
</protein>
<sequence>MVKYRFSLKVKGEDSEYSYFLDLTPNQENMPQQVFSSQIREDIRLNLQNQTLCAIKDFHLNQIINTWIQDIKEGYRDSTLTLQLPLLIEAGIAQINEQGNQENPHVVNPDLSNIEPVWGMLPPLNFS</sequence>
<dbReference type="RefSeq" id="WP_011316640.1">
    <property type="nucleotide sequence ID" value="NZ_JACKZP010000303.1"/>
</dbReference>
<gene>
    <name evidence="1" type="ORF">GNE12_28445</name>
</gene>
<keyword evidence="1" id="KW-0614">Plasmid</keyword>
<evidence type="ECO:0000313" key="1">
    <source>
        <dbReference type="EMBL" id="MBC1305818.1"/>
    </source>
</evidence>
<proteinExistence type="predicted"/>
<reference evidence="1 2" key="1">
    <citation type="submission" date="2019-11" db="EMBL/GenBank/DDBJ databases">
        <title>Comparison of genomes from free-living endosymbiotic cyanobacteria isolated from Azolla.</title>
        <authorList>
            <person name="Thiel T."/>
            <person name="Pratte B."/>
        </authorList>
    </citation>
    <scope>NUCLEOTIDE SEQUENCE [LARGE SCALE GENOMIC DNA]</scope>
    <source>
        <strain evidence="1 2">N2B</strain>
        <plasmid evidence="1">pN2B-B</plasmid>
    </source>
</reference>